<organism evidence="2 3">
    <name type="scientific">Brotocaccenecus cirricatena</name>
    <dbReference type="NCBI Taxonomy" id="3064195"/>
    <lineage>
        <taxon>Bacteria</taxon>
        <taxon>Bacillati</taxon>
        <taxon>Bacillota</taxon>
        <taxon>Clostridia</taxon>
        <taxon>Eubacteriales</taxon>
        <taxon>Oscillospiraceae</taxon>
        <taxon>Brotocaccenecus</taxon>
    </lineage>
</organism>
<dbReference type="SUPFAM" id="SSF53448">
    <property type="entry name" value="Nucleotide-diphospho-sugar transferases"/>
    <property type="match status" value="1"/>
</dbReference>
<feature type="domain" description="Glycosyltransferase 2-like" evidence="1">
    <location>
        <begin position="7"/>
        <end position="174"/>
    </location>
</feature>
<dbReference type="Proteomes" id="UP001199319">
    <property type="component" value="Unassembled WGS sequence"/>
</dbReference>
<dbReference type="CDD" id="cd04196">
    <property type="entry name" value="GT_2_like_d"/>
    <property type="match status" value="1"/>
</dbReference>
<dbReference type="InterPro" id="IPR029044">
    <property type="entry name" value="Nucleotide-diphossugar_trans"/>
</dbReference>
<evidence type="ECO:0000259" key="1">
    <source>
        <dbReference type="Pfam" id="PF00535"/>
    </source>
</evidence>
<name>A0AAE3DFA0_9FIRM</name>
<protein>
    <submittedName>
        <fullName evidence="2">Glycosyltransferase family 2 protein</fullName>
    </submittedName>
</protein>
<gene>
    <name evidence="2" type="ORF">LKD37_15305</name>
</gene>
<dbReference type="AlphaFoldDB" id="A0AAE3DFA0"/>
<comment type="caution">
    <text evidence="2">The sequence shown here is derived from an EMBL/GenBank/DDBJ whole genome shotgun (WGS) entry which is preliminary data.</text>
</comment>
<dbReference type="Pfam" id="PF00535">
    <property type="entry name" value="Glycos_transf_2"/>
    <property type="match status" value="1"/>
</dbReference>
<dbReference type="InterPro" id="IPR001173">
    <property type="entry name" value="Glyco_trans_2-like"/>
</dbReference>
<evidence type="ECO:0000313" key="3">
    <source>
        <dbReference type="Proteomes" id="UP001199319"/>
    </source>
</evidence>
<dbReference type="Gene3D" id="3.90.550.10">
    <property type="entry name" value="Spore Coat Polysaccharide Biosynthesis Protein SpsA, Chain A"/>
    <property type="match status" value="1"/>
</dbReference>
<dbReference type="EMBL" id="JAJEPW010000076">
    <property type="protein sequence ID" value="MCC2130852.1"/>
    <property type="molecule type" value="Genomic_DNA"/>
</dbReference>
<proteinExistence type="predicted"/>
<accession>A0AAE3DFA0</accession>
<dbReference type="PANTHER" id="PTHR22916">
    <property type="entry name" value="GLYCOSYLTRANSFERASE"/>
    <property type="match status" value="1"/>
</dbReference>
<keyword evidence="3" id="KW-1185">Reference proteome</keyword>
<reference evidence="2" key="1">
    <citation type="submission" date="2021-10" db="EMBL/GenBank/DDBJ databases">
        <title>Anaerobic single-cell dispensing facilitates the cultivation of human gut bacteria.</title>
        <authorList>
            <person name="Afrizal A."/>
        </authorList>
    </citation>
    <scope>NUCLEOTIDE SEQUENCE</scope>
    <source>
        <strain evidence="2">CLA-AA-H272</strain>
    </source>
</reference>
<dbReference type="GO" id="GO:0016758">
    <property type="term" value="F:hexosyltransferase activity"/>
    <property type="evidence" value="ECO:0007669"/>
    <property type="project" value="UniProtKB-ARBA"/>
</dbReference>
<dbReference type="PANTHER" id="PTHR22916:SF3">
    <property type="entry name" value="UDP-GLCNAC:BETAGAL BETA-1,3-N-ACETYLGLUCOSAMINYLTRANSFERASE-LIKE PROTEIN 1"/>
    <property type="match status" value="1"/>
</dbReference>
<evidence type="ECO:0000313" key="2">
    <source>
        <dbReference type="EMBL" id="MCC2130852.1"/>
    </source>
</evidence>
<dbReference type="RefSeq" id="WP_302929980.1">
    <property type="nucleotide sequence ID" value="NZ_JAJEPW010000076.1"/>
</dbReference>
<sequence length="310" mass="35070">MEKQILILLAAYKGGRFIRPMVDSILAQDVGGWRLILSDDGEDTAPILQEYADKYPDKITHYRSGRRFGSAQKHFMHLLEQFGGQADCIMFSDQDDVWHPDKVRLTLRLMEQAETDPALPVLVHTDLRVVDGQLHEMDPSFQHYSGLDGHRLALEQLLVQNVVTGCTMMINRSLARLACRPVGEGDMLMHDWWLALIAAAMGRAVFLDRATIDYRQHGGNVVGAKDPRSAGYVLQKLKGGAVRRSLVDTARQAGAFRSCYRQELTPDQQALLADYAAAPEKGKLARLALYRRRGLWKYGLNRRIGQILWW</sequence>